<dbReference type="Proteomes" id="UP000281261">
    <property type="component" value="Unassembled WGS sequence"/>
</dbReference>
<organism evidence="3 4">
    <name type="scientific">candidate division Kazan bacterium</name>
    <dbReference type="NCBI Taxonomy" id="2202143"/>
    <lineage>
        <taxon>Bacteria</taxon>
        <taxon>Bacteria division Kazan-3B-28</taxon>
    </lineage>
</organism>
<evidence type="ECO:0000313" key="4">
    <source>
        <dbReference type="Proteomes" id="UP000281261"/>
    </source>
</evidence>
<keyword evidence="2" id="KW-0472">Membrane</keyword>
<dbReference type="AlphaFoldDB" id="A0A420ZDQ6"/>
<protein>
    <submittedName>
        <fullName evidence="3">Uncharacterized protein</fullName>
    </submittedName>
</protein>
<gene>
    <name evidence="3" type="ORF">DRH29_00105</name>
</gene>
<evidence type="ECO:0000313" key="3">
    <source>
        <dbReference type="EMBL" id="RLC37810.1"/>
    </source>
</evidence>
<keyword evidence="2" id="KW-0812">Transmembrane</keyword>
<keyword evidence="2" id="KW-1133">Transmembrane helix</keyword>
<name>A0A420ZDQ6_UNCK3</name>
<reference evidence="3 4" key="1">
    <citation type="submission" date="2018-06" db="EMBL/GenBank/DDBJ databases">
        <title>Extensive metabolic versatility and redundancy in microbially diverse, dynamic hydrothermal sediments.</title>
        <authorList>
            <person name="Dombrowski N."/>
            <person name="Teske A."/>
            <person name="Baker B.J."/>
        </authorList>
    </citation>
    <scope>NUCLEOTIDE SEQUENCE [LARGE SCALE GENOMIC DNA]</scope>
    <source>
        <strain evidence="3">B79_G16</strain>
    </source>
</reference>
<feature type="transmembrane region" description="Helical" evidence="2">
    <location>
        <begin position="5"/>
        <end position="24"/>
    </location>
</feature>
<accession>A0A420ZDQ6</accession>
<sequence length="212" mass="23353">MNKTLLWIIGAVVIVGVGVGSYYWGAWGTSPAEVEMNGSDESVQPIGDIADQTAGQNTSQNTSPIIEDEESPVGESTTPTITPAKSNWKTYYSEKLKIGFSYPPEVEDRPYDGAHFADVLVKESGNKITFVVGGYDDEIIERRDDKLPSETAREAFDRLVVGAWEAEVGMPIVEPWYDPNYPTTLLVLWVGHDSLIGVDNHEIIRNSIKVFG</sequence>
<feature type="region of interest" description="Disordered" evidence="1">
    <location>
        <begin position="52"/>
        <end position="80"/>
    </location>
</feature>
<dbReference type="EMBL" id="QMNG01000001">
    <property type="protein sequence ID" value="RLC37810.1"/>
    <property type="molecule type" value="Genomic_DNA"/>
</dbReference>
<comment type="caution">
    <text evidence="3">The sequence shown here is derived from an EMBL/GenBank/DDBJ whole genome shotgun (WGS) entry which is preliminary data.</text>
</comment>
<evidence type="ECO:0000256" key="2">
    <source>
        <dbReference type="SAM" id="Phobius"/>
    </source>
</evidence>
<evidence type="ECO:0000256" key="1">
    <source>
        <dbReference type="SAM" id="MobiDB-lite"/>
    </source>
</evidence>
<proteinExistence type="predicted"/>
<feature type="compositionally biased region" description="Polar residues" evidence="1">
    <location>
        <begin position="53"/>
        <end position="64"/>
    </location>
</feature>